<keyword evidence="5" id="KW-1185">Reference proteome</keyword>
<evidence type="ECO:0000256" key="3">
    <source>
        <dbReference type="SAM" id="MobiDB-lite"/>
    </source>
</evidence>
<evidence type="ECO:0000313" key="4">
    <source>
        <dbReference type="EMBL" id="GMI88974.1"/>
    </source>
</evidence>
<dbReference type="Proteomes" id="UP001165190">
    <property type="component" value="Unassembled WGS sequence"/>
</dbReference>
<evidence type="ECO:0000313" key="5">
    <source>
        <dbReference type="Proteomes" id="UP001165190"/>
    </source>
</evidence>
<dbReference type="PANTHER" id="PTHR33142:SF89">
    <property type="entry name" value="CYCLIN-DEPENDENT PROTEIN KINASE INHIBITOR SMR2"/>
    <property type="match status" value="1"/>
</dbReference>
<protein>
    <submittedName>
        <fullName evidence="4">Uncharacterized protein</fullName>
    </submittedName>
</protein>
<organism evidence="4 5">
    <name type="scientific">Hibiscus trionum</name>
    <name type="common">Flower of an hour</name>
    <dbReference type="NCBI Taxonomy" id="183268"/>
    <lineage>
        <taxon>Eukaryota</taxon>
        <taxon>Viridiplantae</taxon>
        <taxon>Streptophyta</taxon>
        <taxon>Embryophyta</taxon>
        <taxon>Tracheophyta</taxon>
        <taxon>Spermatophyta</taxon>
        <taxon>Magnoliopsida</taxon>
        <taxon>eudicotyledons</taxon>
        <taxon>Gunneridae</taxon>
        <taxon>Pentapetalae</taxon>
        <taxon>rosids</taxon>
        <taxon>malvids</taxon>
        <taxon>Malvales</taxon>
        <taxon>Malvaceae</taxon>
        <taxon>Malvoideae</taxon>
        <taxon>Hibiscus</taxon>
    </lineage>
</organism>
<gene>
    <name evidence="4" type="ORF">HRI_002566700</name>
</gene>
<reference evidence="4" key="1">
    <citation type="submission" date="2023-05" db="EMBL/GenBank/DDBJ databases">
        <title>Genome and transcriptome analyses reveal genes involved in the formation of fine ridges on petal epidermal cells in Hibiscus trionum.</title>
        <authorList>
            <person name="Koshimizu S."/>
            <person name="Masuda S."/>
            <person name="Ishii T."/>
            <person name="Shirasu K."/>
            <person name="Hoshino A."/>
            <person name="Arita M."/>
        </authorList>
    </citation>
    <scope>NUCLEOTIDE SEQUENCE</scope>
    <source>
        <strain evidence="4">Hamamatsu line</strain>
    </source>
</reference>
<evidence type="ECO:0000256" key="2">
    <source>
        <dbReference type="ARBA" id="ARBA00023306"/>
    </source>
</evidence>
<feature type="compositionally biased region" description="Basic and acidic residues" evidence="3">
    <location>
        <begin position="62"/>
        <end position="75"/>
    </location>
</feature>
<proteinExistence type="predicted"/>
<feature type="compositionally biased region" description="Low complexity" evidence="3">
    <location>
        <begin position="120"/>
        <end position="137"/>
    </location>
</feature>
<keyword evidence="2" id="KW-0131">Cell cycle</keyword>
<dbReference type="PANTHER" id="PTHR33142">
    <property type="entry name" value="CYCLIN-DEPENDENT PROTEIN KINASE INHIBITOR SMR13"/>
    <property type="match status" value="1"/>
</dbReference>
<dbReference type="AlphaFoldDB" id="A0A9W7I416"/>
<comment type="caution">
    <text evidence="4">The sequence shown here is derived from an EMBL/GenBank/DDBJ whole genome shotgun (WGS) entry which is preliminary data.</text>
</comment>
<feature type="region of interest" description="Disordered" evidence="3">
    <location>
        <begin position="1"/>
        <end position="85"/>
    </location>
</feature>
<evidence type="ECO:0000256" key="1">
    <source>
        <dbReference type="ARBA" id="ARBA00023013"/>
    </source>
</evidence>
<dbReference type="InterPro" id="IPR040389">
    <property type="entry name" value="SMR"/>
</dbReference>
<keyword evidence="1" id="KW-0649">Protein kinase inhibitor</keyword>
<feature type="compositionally biased region" description="Basic and acidic residues" evidence="3">
    <location>
        <begin position="1"/>
        <end position="10"/>
    </location>
</feature>
<dbReference type="OrthoDB" id="662905at2759"/>
<feature type="region of interest" description="Disordered" evidence="3">
    <location>
        <begin position="120"/>
        <end position="150"/>
    </location>
</feature>
<dbReference type="GO" id="GO:0004860">
    <property type="term" value="F:protein kinase inhibitor activity"/>
    <property type="evidence" value="ECO:0007669"/>
    <property type="project" value="UniProtKB-KW"/>
</dbReference>
<dbReference type="GO" id="GO:0032875">
    <property type="term" value="P:regulation of DNA endoreduplication"/>
    <property type="evidence" value="ECO:0007669"/>
    <property type="project" value="InterPro"/>
</dbReference>
<dbReference type="EMBL" id="BSYR01000022">
    <property type="protein sequence ID" value="GMI88974.1"/>
    <property type="molecule type" value="Genomic_DNA"/>
</dbReference>
<sequence>MSKDNRHENIIQKQGGGGEEECFEKDKHVYDDEEEAVAQKKDEDEDEIAASRKDEDDDKEVDECKTPNSSDDKIPEITSCPGAPKKKAMMRLNSHKRKLSELYFFETTRSEEVDTLFRSNSDSFSTNNNTAAAASATEPLSFKKRRSRSA</sequence>
<name>A0A9W7I416_HIBTR</name>
<accession>A0A9W7I416</accession>